<evidence type="ECO:0000313" key="12">
    <source>
        <dbReference type="EMBL" id="CAE8608603.1"/>
    </source>
</evidence>
<dbReference type="GO" id="GO:0005694">
    <property type="term" value="C:chromosome"/>
    <property type="evidence" value="ECO:0007669"/>
    <property type="project" value="InterPro"/>
</dbReference>
<comment type="subcellular location">
    <subcellularLocation>
        <location evidence="1">Nucleus</location>
    </subcellularLocation>
</comment>
<dbReference type="InterPro" id="IPR027120">
    <property type="entry name" value="Smc2_ABC"/>
</dbReference>
<feature type="compositionally biased region" description="Basic and acidic residues" evidence="10">
    <location>
        <begin position="382"/>
        <end position="401"/>
    </location>
</feature>
<feature type="compositionally biased region" description="Low complexity" evidence="10">
    <location>
        <begin position="297"/>
        <end position="319"/>
    </location>
</feature>
<dbReference type="InterPro" id="IPR036277">
    <property type="entry name" value="SMC_hinge_sf"/>
</dbReference>
<dbReference type="SMART" id="SM00968">
    <property type="entry name" value="SMC_hinge"/>
    <property type="match status" value="1"/>
</dbReference>
<sequence>MTQVYPLLVAQYGECLRLIDECSQEATKLVGLVEAPSRPEALKKRPTAVKSGGIPIQGMEASLNKSSGTPPSLVQQQLATTHGKSSPAPGAARPTATKSAPQRPPTPVEQQILPPPPKRAKVSGAPPGALASEAVAGAQPKAPAAPAAQPKEVALREMRARLAALKEKAAALEELSQMRSVDGFQTLPWLEDAFQCFGKLKIVETGFPGFAFVEFEHDADAVAAVAKLNKESIPGIGVVAVQKATRRGYEDAVAKRDKFRKRGGVPRELPQEARRAGASLRRSPSRHRHGRYGGSASGSQSASPSPDGGRSQRAFSRSRSPARRPLRGPARQPAGPGTVGSVGAALRQMAGQAGRQPLGQMMRQPVGAPVGSQPHWKAKAPPLERRPRQNFPAKEELELERRPRKNFPAKEELEDEEPRREQAALLRSRSRSMVRDNASMGSGRHGARGRSRSRSFGAKDRGPLAGAERPRSGDDAWDGSSASMLQLARRDRENVLRFFDGASVRETLLEALPVARSPDLVSAFPHSFSGLNQESAMQLLDFASEFAQPSRAAGTRGDRDVLVNGVRCSSDQEAREVSSGRNAFCAWSEAFYASSSPDVSPPRLRTVLAQAFRVDRVMCTCVSTSSFRNSSDGALHGHKMVTQDVVSVAGVSCHTLLVAHLSSGKMFIEEVIADGFKSYSTRTNIGTFDKQFNAITGLNGSGKSNILVSFPTVNVRMNAFIRCFVLGISNLQQVRVGNLNELVYKQGQAGVTKASVTVTFNNSDKASSPVGYEMHDKIVITRQIVIGGRNRYLLNSHNVQQNQIQNLFHSVSLNVNNPHFLIMQGRITKVINMKPPETLSMLEEAAGTRMYENKKAGALRTLEKKQTKVEEINRLLAEEITPTLEKLQKERANYMLWVSNNNEMERLQRFCTAYEYCQVKHRLENKNQQLEEMEQSVSQLVSTIKALTDRDTAVQREIKDRTLSRDKARGNELKKLEDEHSKLSKEIASTESKLKNKNSELKSQIEGLKQSSSAVGELRKQMEQKEKVHEKEKAKFDALAQQEAGTKKEIEKAQWSMQALTAGMSEEPRSEDGECQGRSLREELLDAQTRLATMDSEQKKKNMAITSFKDRIASAEQVMTRSKQDGNRLAKEQTATEAFINQRKAELAKMSFDSETFGKLQAAARQGESAWHSMQQQLDSLRSHLHGIDFSFADPYRGFDRSTVKGVVAKLFHIKPDFAHYHRALEVCAGGRLFFVVVDNEDTAKALLEKGQLKRRVTIIPLTKINDHSVSQQVVRQAKNIIPSQAEAHLAMEIVGFEKEVMSAMKYVFGSVMVCDTPETAKQVTFHPSVRVRSVTKEGDLYDPSGTLTGGSAPKGGNLLMKLQELSTLEQKVHNQRKEYDQVCAQLTQMQAAGSQFSALDRELKCKEHELALVLDRISRSEHHSAEQSVQEMKGQMKQFQEEIANQPEEKKELEKKVKQFEKDIKNLDSSREDRIKYYEKQVVQLKQSAQQHVDKLEKQREKAEQAQVELEVIRNEMLAQEGKDQDTGKGQESLAAEMEQMTEGLQKKKESYEAAGAKLDQMRNDLKSLDATLGSLTEELASNKQQREEKELEHKRVVHKIQQLQKDDKESHVVVARLEQEHPWIVKEKTFFGKKGTDFDFEANSYQENKAKCNDLSAKQNKLSKNINKKAMIMFEKAEQEYKDLLSKRDIILNDKCKIEQVIHDLDEKKTETLRRVWTKVNKDFGAIFGTLLPNATAKLEAPAGMDETEGLEIKVGFHGVWKQSLTELSGGQRSLLALSLVLALLLFKPAPMYILDEIDSALDLSHTQNIGHMIRTHFPHSQFIVVSLKEGMFNHANVLFRTRFVDGTSTVTRYAIRDVEVPGKEIDKETARDGPDDVDGVCQQGHVWRCRRGCGGHLVSKPLTNGLAESNKRCSGFHDCDDRQYSGLRCCCRCLHGTPRRSQPAEHVQY</sequence>
<evidence type="ECO:0000256" key="7">
    <source>
        <dbReference type="ARBA" id="ARBA00023306"/>
    </source>
</evidence>
<feature type="region of interest" description="Disordered" evidence="10">
    <location>
        <begin position="362"/>
        <end position="479"/>
    </location>
</feature>
<keyword evidence="8" id="KW-0694">RNA-binding</keyword>
<feature type="compositionally biased region" description="Low complexity" evidence="10">
    <location>
        <begin position="133"/>
        <end position="150"/>
    </location>
</feature>
<feature type="non-terminal residue" evidence="12">
    <location>
        <position position="1"/>
    </location>
</feature>
<dbReference type="Gene3D" id="3.30.70.330">
    <property type="match status" value="1"/>
</dbReference>
<evidence type="ECO:0000256" key="9">
    <source>
        <dbReference type="SAM" id="Coils"/>
    </source>
</evidence>
<keyword evidence="6" id="KW-0226">DNA condensation</keyword>
<accession>A0A813F5U8</accession>
<keyword evidence="13" id="KW-1185">Reference proteome</keyword>
<evidence type="ECO:0000256" key="4">
    <source>
        <dbReference type="ARBA" id="ARBA00022840"/>
    </source>
</evidence>
<dbReference type="PANTHER" id="PTHR43977">
    <property type="entry name" value="STRUCTURAL MAINTENANCE OF CHROMOSOMES PROTEIN 3"/>
    <property type="match status" value="1"/>
</dbReference>
<evidence type="ECO:0000256" key="2">
    <source>
        <dbReference type="ARBA" id="ARBA00005231"/>
    </source>
</evidence>
<comment type="similarity">
    <text evidence="2">Belongs to the SMC family. SMC2 subfamily.</text>
</comment>
<keyword evidence="7" id="KW-0131">Cell cycle</keyword>
<dbReference type="Proteomes" id="UP000654075">
    <property type="component" value="Unassembled WGS sequence"/>
</dbReference>
<feature type="compositionally biased region" description="Low complexity" evidence="10">
    <location>
        <begin position="327"/>
        <end position="336"/>
    </location>
</feature>
<dbReference type="SUPFAM" id="SSF54928">
    <property type="entry name" value="RNA-binding domain, RBD"/>
    <property type="match status" value="1"/>
</dbReference>
<evidence type="ECO:0000256" key="1">
    <source>
        <dbReference type="ARBA" id="ARBA00004123"/>
    </source>
</evidence>
<dbReference type="Gene3D" id="3.40.50.300">
    <property type="entry name" value="P-loop containing nucleotide triphosphate hydrolases"/>
    <property type="match status" value="2"/>
</dbReference>
<dbReference type="Pfam" id="PF00076">
    <property type="entry name" value="RRM_1"/>
    <property type="match status" value="1"/>
</dbReference>
<dbReference type="InterPro" id="IPR010935">
    <property type="entry name" value="SMC_hinge"/>
</dbReference>
<dbReference type="InterPro" id="IPR027417">
    <property type="entry name" value="P-loop_NTPase"/>
</dbReference>
<feature type="coiled-coil region" evidence="9">
    <location>
        <begin position="1423"/>
        <end position="1608"/>
    </location>
</feature>
<dbReference type="GO" id="GO:0016887">
    <property type="term" value="F:ATP hydrolysis activity"/>
    <property type="evidence" value="ECO:0007669"/>
    <property type="project" value="InterPro"/>
</dbReference>
<dbReference type="InterPro" id="IPR035979">
    <property type="entry name" value="RBD_domain_sf"/>
</dbReference>
<dbReference type="SUPFAM" id="SSF52540">
    <property type="entry name" value="P-loop containing nucleoside triphosphate hydrolases"/>
    <property type="match status" value="1"/>
</dbReference>
<dbReference type="GO" id="GO:0005634">
    <property type="term" value="C:nucleus"/>
    <property type="evidence" value="ECO:0007669"/>
    <property type="project" value="UniProtKB-SubCell"/>
</dbReference>
<dbReference type="InterPro" id="IPR000504">
    <property type="entry name" value="RRM_dom"/>
</dbReference>
<dbReference type="PROSITE" id="PS50102">
    <property type="entry name" value="RRM"/>
    <property type="match status" value="1"/>
</dbReference>
<keyword evidence="5 9" id="KW-0175">Coiled coil</keyword>
<feature type="region of interest" description="Disordered" evidence="10">
    <location>
        <begin position="43"/>
        <end position="150"/>
    </location>
</feature>
<dbReference type="Pfam" id="PF02463">
    <property type="entry name" value="SMC_N"/>
    <property type="match status" value="1"/>
</dbReference>
<keyword evidence="3" id="KW-0547">Nucleotide-binding</keyword>
<dbReference type="Gene3D" id="3.30.70.1620">
    <property type="match status" value="1"/>
</dbReference>
<reference evidence="12" key="1">
    <citation type="submission" date="2021-02" db="EMBL/GenBank/DDBJ databases">
        <authorList>
            <person name="Dougan E. K."/>
            <person name="Rhodes N."/>
            <person name="Thang M."/>
            <person name="Chan C."/>
        </authorList>
    </citation>
    <scope>NUCLEOTIDE SEQUENCE</scope>
</reference>
<evidence type="ECO:0000256" key="10">
    <source>
        <dbReference type="SAM" id="MobiDB-lite"/>
    </source>
</evidence>
<gene>
    <name evidence="12" type="ORF">PGLA1383_LOCUS26457</name>
</gene>
<feature type="compositionally biased region" description="Polar residues" evidence="10">
    <location>
        <begin position="63"/>
        <end position="84"/>
    </location>
</feature>
<proteinExistence type="inferred from homology"/>
<evidence type="ECO:0000256" key="3">
    <source>
        <dbReference type="ARBA" id="ARBA00022741"/>
    </source>
</evidence>
<evidence type="ECO:0000256" key="5">
    <source>
        <dbReference type="ARBA" id="ARBA00023054"/>
    </source>
</evidence>
<feature type="compositionally biased region" description="Pro residues" evidence="10">
    <location>
        <begin position="102"/>
        <end position="117"/>
    </location>
</feature>
<feature type="region of interest" description="Disordered" evidence="10">
    <location>
        <begin position="961"/>
        <end position="980"/>
    </location>
</feature>
<dbReference type="InterPro" id="IPR012677">
    <property type="entry name" value="Nucleotide-bd_a/b_plait_sf"/>
</dbReference>
<dbReference type="OrthoDB" id="10255539at2759"/>
<dbReference type="GO" id="GO:0030261">
    <property type="term" value="P:chromosome condensation"/>
    <property type="evidence" value="ECO:0007669"/>
    <property type="project" value="UniProtKB-KW"/>
</dbReference>
<dbReference type="InterPro" id="IPR003395">
    <property type="entry name" value="RecF/RecN/SMC_N"/>
</dbReference>
<feature type="compositionally biased region" description="Basic and acidic residues" evidence="10">
    <location>
        <begin position="457"/>
        <end position="474"/>
    </location>
</feature>
<dbReference type="Pfam" id="PF06470">
    <property type="entry name" value="SMC_hinge"/>
    <property type="match status" value="1"/>
</dbReference>
<evidence type="ECO:0000256" key="8">
    <source>
        <dbReference type="PROSITE-ProRule" id="PRU00176"/>
    </source>
</evidence>
<feature type="coiled-coil region" evidence="9">
    <location>
        <begin position="1669"/>
        <end position="1696"/>
    </location>
</feature>
<dbReference type="CDD" id="cd03273">
    <property type="entry name" value="ABC_SMC2_euk"/>
    <property type="match status" value="1"/>
</dbReference>
<dbReference type="OMA" id="EWILIHE"/>
<dbReference type="GO" id="GO:0005524">
    <property type="term" value="F:ATP binding"/>
    <property type="evidence" value="ECO:0007669"/>
    <property type="project" value="UniProtKB-KW"/>
</dbReference>
<dbReference type="EMBL" id="CAJNNV010023255">
    <property type="protein sequence ID" value="CAE8608603.1"/>
    <property type="molecule type" value="Genomic_DNA"/>
</dbReference>
<evidence type="ECO:0000259" key="11">
    <source>
        <dbReference type="PROSITE" id="PS50102"/>
    </source>
</evidence>
<organism evidence="12 13">
    <name type="scientific">Polarella glacialis</name>
    <name type="common">Dinoflagellate</name>
    <dbReference type="NCBI Taxonomy" id="89957"/>
    <lineage>
        <taxon>Eukaryota</taxon>
        <taxon>Sar</taxon>
        <taxon>Alveolata</taxon>
        <taxon>Dinophyceae</taxon>
        <taxon>Suessiales</taxon>
        <taxon>Suessiaceae</taxon>
        <taxon>Polarella</taxon>
    </lineage>
</organism>
<dbReference type="FunFam" id="3.40.50.300:FF:000385">
    <property type="entry name" value="Structural maintenance of chromosomes 2"/>
    <property type="match status" value="1"/>
</dbReference>
<evidence type="ECO:0000256" key="6">
    <source>
        <dbReference type="ARBA" id="ARBA00023067"/>
    </source>
</evidence>
<dbReference type="Gene3D" id="1.20.1060.20">
    <property type="match status" value="1"/>
</dbReference>
<feature type="domain" description="RRM" evidence="11">
    <location>
        <begin position="190"/>
        <end position="246"/>
    </location>
</feature>
<feature type="region of interest" description="Disordered" evidence="10">
    <location>
        <begin position="257"/>
        <end position="341"/>
    </location>
</feature>
<keyword evidence="4" id="KW-0067">ATP-binding</keyword>
<protein>
    <recommendedName>
        <fullName evidence="11">RRM domain-containing protein</fullName>
    </recommendedName>
</protein>
<comment type="caution">
    <text evidence="12">The sequence shown here is derived from an EMBL/GenBank/DDBJ whole genome shotgun (WGS) entry which is preliminary data.</text>
</comment>
<evidence type="ECO:0000313" key="13">
    <source>
        <dbReference type="Proteomes" id="UP000654075"/>
    </source>
</evidence>
<name>A0A813F5U8_POLGL</name>
<dbReference type="SUPFAM" id="SSF75553">
    <property type="entry name" value="Smc hinge domain"/>
    <property type="match status" value="1"/>
</dbReference>
<dbReference type="GO" id="GO:0003723">
    <property type="term" value="F:RNA binding"/>
    <property type="evidence" value="ECO:0007669"/>
    <property type="project" value="UniProtKB-UniRule"/>
</dbReference>